<protein>
    <submittedName>
        <fullName evidence="1">Uncharacterized protein</fullName>
    </submittedName>
</protein>
<evidence type="ECO:0000313" key="1">
    <source>
        <dbReference type="EMBL" id="URE19662.1"/>
    </source>
</evidence>
<keyword evidence="2" id="KW-1185">Reference proteome</keyword>
<accession>A0A9E7GX44</accession>
<dbReference type="EMBL" id="CP097509">
    <property type="protein sequence ID" value="URE19662.1"/>
    <property type="molecule type" value="Genomic_DNA"/>
</dbReference>
<proteinExistence type="predicted"/>
<evidence type="ECO:0000313" key="2">
    <source>
        <dbReference type="Proteomes" id="UP001055439"/>
    </source>
</evidence>
<name>A0A9E7GX44_9LILI</name>
<organism evidence="1 2">
    <name type="scientific">Musa troglodytarum</name>
    <name type="common">fe'i banana</name>
    <dbReference type="NCBI Taxonomy" id="320322"/>
    <lineage>
        <taxon>Eukaryota</taxon>
        <taxon>Viridiplantae</taxon>
        <taxon>Streptophyta</taxon>
        <taxon>Embryophyta</taxon>
        <taxon>Tracheophyta</taxon>
        <taxon>Spermatophyta</taxon>
        <taxon>Magnoliopsida</taxon>
        <taxon>Liliopsida</taxon>
        <taxon>Zingiberales</taxon>
        <taxon>Musaceae</taxon>
        <taxon>Musa</taxon>
    </lineage>
</organism>
<gene>
    <name evidence="1" type="ORF">MUK42_15714</name>
</gene>
<dbReference type="AlphaFoldDB" id="A0A9E7GX44"/>
<dbReference type="Proteomes" id="UP001055439">
    <property type="component" value="Chromosome 7"/>
</dbReference>
<dbReference type="OrthoDB" id="1681749at2759"/>
<sequence length="58" mass="6928">MAARSDVVDHFKRKFYQRFIQGHEIESCLHYFLTENITCLTLKPPKEQNKSLYNDILP</sequence>
<reference evidence="1" key="1">
    <citation type="submission" date="2022-05" db="EMBL/GenBank/DDBJ databases">
        <title>The Musa troglodytarum L. genome provides insights into the mechanism of non-climacteric behaviour and enrichment of carotenoids.</title>
        <authorList>
            <person name="Wang J."/>
        </authorList>
    </citation>
    <scope>NUCLEOTIDE SEQUENCE</scope>
    <source>
        <tissue evidence="1">Leaf</tissue>
    </source>
</reference>